<evidence type="ECO:0000256" key="10">
    <source>
        <dbReference type="PIRSR" id="PIRSR500134-3"/>
    </source>
</evidence>
<evidence type="ECO:0000256" key="4">
    <source>
        <dbReference type="ARBA" id="ARBA00023002"/>
    </source>
</evidence>
<feature type="binding site" evidence="10">
    <location>
        <position position="153"/>
    </location>
    <ligand>
        <name>NAD(+)</name>
        <dbReference type="ChEBI" id="CHEBI:57540"/>
    </ligand>
</feature>
<dbReference type="PANTHER" id="PTHR43750">
    <property type="entry name" value="UDP-GLUCOSE 6-DEHYDROGENASE TUAD"/>
    <property type="match status" value="1"/>
</dbReference>
<dbReference type="InterPro" id="IPR017476">
    <property type="entry name" value="UDP-Glc/GDP-Man"/>
</dbReference>
<feature type="binding site" evidence="10">
    <location>
        <position position="325"/>
    </location>
    <ligand>
        <name>NAD(+)</name>
        <dbReference type="ChEBI" id="CHEBI:57540"/>
    </ligand>
</feature>
<evidence type="ECO:0000313" key="12">
    <source>
        <dbReference type="EMBL" id="TKD70951.1"/>
    </source>
</evidence>
<dbReference type="Pfam" id="PF03720">
    <property type="entry name" value="UDPG_MGDP_dh_C"/>
    <property type="match status" value="1"/>
</dbReference>
<comment type="catalytic activity">
    <reaction evidence="6 7">
        <text>UDP-alpha-D-glucose + 2 NAD(+) + H2O = UDP-alpha-D-glucuronate + 2 NADH + 3 H(+)</text>
        <dbReference type="Rhea" id="RHEA:23596"/>
        <dbReference type="ChEBI" id="CHEBI:15377"/>
        <dbReference type="ChEBI" id="CHEBI:15378"/>
        <dbReference type="ChEBI" id="CHEBI:57540"/>
        <dbReference type="ChEBI" id="CHEBI:57945"/>
        <dbReference type="ChEBI" id="CHEBI:58052"/>
        <dbReference type="ChEBI" id="CHEBI:58885"/>
        <dbReference type="EC" id="1.1.1.22"/>
    </reaction>
</comment>
<dbReference type="Pfam" id="PF03721">
    <property type="entry name" value="UDPG_MGDP_dh_N"/>
    <property type="match status" value="1"/>
</dbReference>
<comment type="similarity">
    <text evidence="2 7">Belongs to the UDP-glucose/GDP-mannose dehydrogenase family.</text>
</comment>
<feature type="binding site" evidence="9">
    <location>
        <position position="202"/>
    </location>
    <ligand>
        <name>substrate</name>
    </ligand>
</feature>
<dbReference type="InterPro" id="IPR036220">
    <property type="entry name" value="UDP-Glc/GDP-Man_DH_C_sf"/>
</dbReference>
<feature type="binding site" evidence="9">
    <location>
        <position position="318"/>
    </location>
    <ligand>
        <name>substrate</name>
    </ligand>
</feature>
<comment type="pathway">
    <text evidence="1">Nucleotide-sugar biosynthesis; UDP-alpha-D-glucuronate biosynthesis; UDP-alpha-D-glucuronate from UDP-alpha-D-glucose: step 1/1.</text>
</comment>
<keyword evidence="4 7" id="KW-0560">Oxidoreductase</keyword>
<dbReference type="InterPro" id="IPR014026">
    <property type="entry name" value="UDP-Glc/GDP-Man_DH_dimer"/>
</dbReference>
<dbReference type="PIRSF" id="PIRSF000124">
    <property type="entry name" value="UDPglc_GDPman_dh"/>
    <property type="match status" value="1"/>
</dbReference>
<dbReference type="GO" id="GO:0006065">
    <property type="term" value="P:UDP-glucuronate biosynthetic process"/>
    <property type="evidence" value="ECO:0007669"/>
    <property type="project" value="UniProtKB-UniPathway"/>
</dbReference>
<evidence type="ECO:0000313" key="13">
    <source>
        <dbReference type="Proteomes" id="UP000310541"/>
    </source>
</evidence>
<name>A0A4U1MJP6_9BACL</name>
<feature type="binding site" evidence="9">
    <location>
        <begin position="247"/>
        <end position="251"/>
    </location>
    <ligand>
        <name>substrate</name>
    </ligand>
</feature>
<accession>A0A4U1MJP6</accession>
<dbReference type="SMART" id="SM00984">
    <property type="entry name" value="UDPG_MGDP_dh_C"/>
    <property type="match status" value="1"/>
</dbReference>
<feature type="binding site" evidence="9">
    <location>
        <begin position="150"/>
        <end position="153"/>
    </location>
    <ligand>
        <name>substrate</name>
    </ligand>
</feature>
<proteinExistence type="inferred from homology"/>
<dbReference type="Proteomes" id="UP000310541">
    <property type="component" value="Unassembled WGS sequence"/>
</dbReference>
<dbReference type="Gene3D" id="1.20.5.100">
    <property type="entry name" value="Cytochrome c1, transmembrane anchor, C-terminal"/>
    <property type="match status" value="1"/>
</dbReference>
<dbReference type="InterPro" id="IPR001732">
    <property type="entry name" value="UDP-Glc/GDP-Man_DH_N"/>
</dbReference>
<feature type="binding site" evidence="10">
    <location>
        <position position="35"/>
    </location>
    <ligand>
        <name>NAD(+)</name>
        <dbReference type="ChEBI" id="CHEBI:57540"/>
    </ligand>
</feature>
<evidence type="ECO:0000256" key="6">
    <source>
        <dbReference type="ARBA" id="ARBA00047473"/>
    </source>
</evidence>
<feature type="binding site" evidence="10">
    <location>
        <position position="261"/>
    </location>
    <ligand>
        <name>NAD(+)</name>
        <dbReference type="ChEBI" id="CHEBI:57540"/>
    </ligand>
</feature>
<dbReference type="RefSeq" id="WP_136947025.1">
    <property type="nucleotide sequence ID" value="NZ_SWFM01000002.1"/>
</dbReference>
<evidence type="ECO:0000256" key="1">
    <source>
        <dbReference type="ARBA" id="ARBA00004701"/>
    </source>
</evidence>
<feature type="binding site" evidence="9">
    <location>
        <position position="255"/>
    </location>
    <ligand>
        <name>substrate</name>
    </ligand>
</feature>
<keyword evidence="5 7" id="KW-0520">NAD</keyword>
<dbReference type="InterPro" id="IPR014027">
    <property type="entry name" value="UDP-Glc/GDP-Man_DH_C"/>
</dbReference>
<evidence type="ECO:0000256" key="9">
    <source>
        <dbReference type="PIRSR" id="PIRSR500134-2"/>
    </source>
</evidence>
<evidence type="ECO:0000256" key="5">
    <source>
        <dbReference type="ARBA" id="ARBA00023027"/>
    </source>
</evidence>
<dbReference type="AlphaFoldDB" id="A0A4U1MJP6"/>
<dbReference type="EC" id="1.1.1.22" evidence="3 7"/>
<comment type="caution">
    <text evidence="12">The sequence shown here is derived from an EMBL/GenBank/DDBJ whole genome shotgun (WGS) entry which is preliminary data.</text>
</comment>
<feature type="binding site" evidence="10">
    <location>
        <position position="84"/>
    </location>
    <ligand>
        <name>NAD(+)</name>
        <dbReference type="ChEBI" id="CHEBI:57540"/>
    </ligand>
</feature>
<dbReference type="GO" id="GO:0000271">
    <property type="term" value="P:polysaccharide biosynthetic process"/>
    <property type="evidence" value="ECO:0007669"/>
    <property type="project" value="InterPro"/>
</dbReference>
<evidence type="ECO:0000256" key="2">
    <source>
        <dbReference type="ARBA" id="ARBA00006601"/>
    </source>
</evidence>
<dbReference type="InterPro" id="IPR008927">
    <property type="entry name" value="6-PGluconate_DH-like_C_sf"/>
</dbReference>
<organism evidence="12 13">
    <name type="scientific">Guptibacillus hwajinpoensis</name>
    <dbReference type="NCBI Taxonomy" id="208199"/>
    <lineage>
        <taxon>Bacteria</taxon>
        <taxon>Bacillati</taxon>
        <taxon>Bacillota</taxon>
        <taxon>Bacilli</taxon>
        <taxon>Bacillales</taxon>
        <taxon>Guptibacillaceae</taxon>
        <taxon>Guptibacillus</taxon>
    </lineage>
</organism>
<evidence type="ECO:0000256" key="7">
    <source>
        <dbReference type="PIRNR" id="PIRNR000124"/>
    </source>
</evidence>
<feature type="domain" description="UDP-glucose/GDP-mannose dehydrogenase C-terminal" evidence="11">
    <location>
        <begin position="311"/>
        <end position="413"/>
    </location>
</feature>
<dbReference type="Pfam" id="PF00984">
    <property type="entry name" value="UDPG_MGDP_dh"/>
    <property type="match status" value="1"/>
</dbReference>
<dbReference type="NCBIfam" id="TIGR03026">
    <property type="entry name" value="NDP-sugDHase"/>
    <property type="match status" value="1"/>
</dbReference>
<feature type="binding site" evidence="10">
    <location>
        <position position="30"/>
    </location>
    <ligand>
        <name>NAD(+)</name>
        <dbReference type="ChEBI" id="CHEBI:57540"/>
    </ligand>
</feature>
<protein>
    <recommendedName>
        <fullName evidence="3 7">UDP-glucose 6-dehydrogenase</fullName>
        <ecNumber evidence="3 7">1.1.1.22</ecNumber>
    </recommendedName>
</protein>
<feature type="binding site" evidence="10">
    <location>
        <position position="119"/>
    </location>
    <ligand>
        <name>NAD(+)</name>
        <dbReference type="ChEBI" id="CHEBI:57540"/>
    </ligand>
</feature>
<dbReference type="InterPro" id="IPR036291">
    <property type="entry name" value="NAD(P)-bd_dom_sf"/>
</dbReference>
<dbReference type="GO" id="GO:0003979">
    <property type="term" value="F:UDP-glucose 6-dehydrogenase activity"/>
    <property type="evidence" value="ECO:0007669"/>
    <property type="project" value="UniProtKB-EC"/>
</dbReference>
<dbReference type="InterPro" id="IPR028357">
    <property type="entry name" value="UDPglc_DH_bac"/>
</dbReference>
<dbReference type="UniPathway" id="UPA00038">
    <property type="reaction ID" value="UER00491"/>
</dbReference>
<dbReference type="SUPFAM" id="SSF51735">
    <property type="entry name" value="NAD(P)-binding Rossmann-fold domains"/>
    <property type="match status" value="1"/>
</dbReference>
<evidence type="ECO:0000256" key="8">
    <source>
        <dbReference type="PIRSR" id="PIRSR500134-1"/>
    </source>
</evidence>
<dbReference type="PIRSF" id="PIRSF500134">
    <property type="entry name" value="UDPglc_DH_bac"/>
    <property type="match status" value="1"/>
</dbReference>
<dbReference type="EMBL" id="SWFM01000002">
    <property type="protein sequence ID" value="TKD70951.1"/>
    <property type="molecule type" value="Genomic_DNA"/>
</dbReference>
<dbReference type="GO" id="GO:0051287">
    <property type="term" value="F:NAD binding"/>
    <property type="evidence" value="ECO:0007669"/>
    <property type="project" value="InterPro"/>
</dbReference>
<reference evidence="12 13" key="1">
    <citation type="submission" date="2019-04" db="EMBL/GenBank/DDBJ databases">
        <title>Genome sequence of Bacillus hwajinpoensis strain Y2.</title>
        <authorList>
            <person name="Fair J.L."/>
            <person name="Maclea K.S."/>
        </authorList>
    </citation>
    <scope>NUCLEOTIDE SEQUENCE [LARGE SCALE GENOMIC DNA]</scope>
    <source>
        <strain evidence="12 13">Y2</strain>
    </source>
</reference>
<gene>
    <name evidence="12" type="ORF">FBF83_10125</name>
</gene>
<dbReference type="Gene3D" id="3.40.50.720">
    <property type="entry name" value="NAD(P)-binding Rossmann-like Domain"/>
    <property type="match status" value="2"/>
</dbReference>
<evidence type="ECO:0000259" key="11">
    <source>
        <dbReference type="SMART" id="SM00984"/>
    </source>
</evidence>
<dbReference type="SUPFAM" id="SSF52413">
    <property type="entry name" value="UDP-glucose/GDP-mannose dehydrogenase C-terminal domain"/>
    <property type="match status" value="1"/>
</dbReference>
<dbReference type="PANTHER" id="PTHR43750:SF4">
    <property type="entry name" value="UDP-GLUCOSE 6-DEHYDROGENASE YWQF"/>
    <property type="match status" value="1"/>
</dbReference>
<evidence type="ECO:0000256" key="3">
    <source>
        <dbReference type="ARBA" id="ARBA00012954"/>
    </source>
</evidence>
<dbReference type="SUPFAM" id="SSF48179">
    <property type="entry name" value="6-phosphogluconate dehydrogenase C-terminal domain-like"/>
    <property type="match status" value="1"/>
</dbReference>
<sequence>MQISVIGTGYVGLVTGVSLAEIGHHVTCIDIDEEKVAMMTSGVSPIYEPELEDLMKKNVQAGQLSFTTQLNFSSANVIYIAVGTPQLPDGTSDLQYIEQASHDIARSLKKDTIVVTKSTVPVGTNHWIKTVIEEAAPKKIKVTIVSNPEFLREGSAVYDTFHGDRIVIGTENNEAKEILDKINAPFGLPIYHTDLKSAEMIKYASNAFLATKISFINEISAICEKVGANVEDVASGMGKDNRIGDKFLKAGIGYGGSCFPKDTNALVQIAGNNEHDFRLLKSVIEVNNSQRMKLVQRARAAVGDFSGKRIALLGLAFKPNTDDMREAASIPIAQELVNQGADVVAFDPIAIPNARTFLPVEVQFKETIEETIRGADVALIITEWDVIKSIDLITYTTLMTSPIVIDGRNCYSLEEVAKYPIHYISIGRPVIENRFVTTSKNTR</sequence>
<feature type="active site" description="Nucleophile" evidence="8">
    <location>
        <position position="258"/>
    </location>
</feature>
<dbReference type="OrthoDB" id="9803238at2"/>